<name>A0A1Y5PLM4_9MYCO</name>
<accession>A0A1Y5PLM4</accession>
<gene>
    <name evidence="1" type="ORF">MHPYR_850002</name>
</gene>
<dbReference type="AlphaFoldDB" id="A0A1Y5PLM4"/>
<sequence>MGPSLAQALRSGVKQQGMPAPRVRQASFATSNMRRRPVREIFTEIHSGDTPPGRGIAARGLCPAPPEYRDPQPGTVPREFAERGLNRVCAGNRAISELDPKSHDGSDQPWAHGIANQASDHCIYLFGWQFVFAVSFAECDYSLTSVLTVRREI</sequence>
<evidence type="ECO:0000313" key="1">
    <source>
        <dbReference type="EMBL" id="SBS79626.1"/>
    </source>
</evidence>
<organism evidence="1">
    <name type="scientific">uncultured Mycobacterium sp</name>
    <dbReference type="NCBI Taxonomy" id="171292"/>
    <lineage>
        <taxon>Bacteria</taxon>
        <taxon>Bacillati</taxon>
        <taxon>Actinomycetota</taxon>
        <taxon>Actinomycetes</taxon>
        <taxon>Mycobacteriales</taxon>
        <taxon>Mycobacteriaceae</taxon>
        <taxon>Mycobacterium</taxon>
        <taxon>environmental samples</taxon>
    </lineage>
</organism>
<protein>
    <submittedName>
        <fullName evidence="1">Uncharacterized protein</fullName>
    </submittedName>
</protein>
<dbReference type="EMBL" id="FLQS01000084">
    <property type="protein sequence ID" value="SBS79626.1"/>
    <property type="molecule type" value="Genomic_DNA"/>
</dbReference>
<reference evidence="1" key="1">
    <citation type="submission" date="2016-03" db="EMBL/GenBank/DDBJ databases">
        <authorList>
            <person name="Ploux O."/>
        </authorList>
    </citation>
    <scope>NUCLEOTIDE SEQUENCE</scope>
    <source>
        <strain evidence="1">UC10</strain>
    </source>
</reference>
<proteinExistence type="predicted"/>